<evidence type="ECO:0000313" key="2">
    <source>
        <dbReference type="Proteomes" id="UP001143910"/>
    </source>
</evidence>
<sequence>MSASAPTSTPAWVVTGTKSDSFDGIELQQNIVVPQVSENGVLVQLEAVSLNFRDLAIPRGLYPFPMKTPVIAGSDAAGTVIAVGVGVGPVEHDVVGAQEVALGHDLEADSEDVPSIDGVGVRVVDFKGSYGRGYAICALLHVGRLLG</sequence>
<accession>A0ACC1MQJ7</accession>
<protein>
    <submittedName>
        <fullName evidence="1">Uncharacterized protein</fullName>
    </submittedName>
</protein>
<reference evidence="1" key="1">
    <citation type="submission" date="2022-08" db="EMBL/GenBank/DDBJ databases">
        <title>Genome Sequence of Lecanicillium fungicola.</title>
        <authorList>
            <person name="Buettner E."/>
        </authorList>
    </citation>
    <scope>NUCLEOTIDE SEQUENCE</scope>
    <source>
        <strain evidence="1">Babe33</strain>
    </source>
</reference>
<dbReference type="EMBL" id="JANJQO010001853">
    <property type="protein sequence ID" value="KAJ2968983.1"/>
    <property type="molecule type" value="Genomic_DNA"/>
</dbReference>
<keyword evidence="2" id="KW-1185">Reference proteome</keyword>
<gene>
    <name evidence="1" type="ORF">NQ176_g8906</name>
</gene>
<dbReference type="Proteomes" id="UP001143910">
    <property type="component" value="Unassembled WGS sequence"/>
</dbReference>
<comment type="caution">
    <text evidence="1">The sequence shown here is derived from an EMBL/GenBank/DDBJ whole genome shotgun (WGS) entry which is preliminary data.</text>
</comment>
<name>A0ACC1MQJ7_9HYPO</name>
<proteinExistence type="predicted"/>
<organism evidence="1 2">
    <name type="scientific">Zarea fungicola</name>
    <dbReference type="NCBI Taxonomy" id="93591"/>
    <lineage>
        <taxon>Eukaryota</taxon>
        <taxon>Fungi</taxon>
        <taxon>Dikarya</taxon>
        <taxon>Ascomycota</taxon>
        <taxon>Pezizomycotina</taxon>
        <taxon>Sordariomycetes</taxon>
        <taxon>Hypocreomycetidae</taxon>
        <taxon>Hypocreales</taxon>
        <taxon>Cordycipitaceae</taxon>
        <taxon>Zarea</taxon>
    </lineage>
</organism>
<evidence type="ECO:0000313" key="1">
    <source>
        <dbReference type="EMBL" id="KAJ2968983.1"/>
    </source>
</evidence>